<evidence type="ECO:0000256" key="1">
    <source>
        <dbReference type="ARBA" id="ARBA00018672"/>
    </source>
</evidence>
<evidence type="ECO:0000256" key="3">
    <source>
        <dbReference type="ARBA" id="ARBA00023012"/>
    </source>
</evidence>
<evidence type="ECO:0000256" key="4">
    <source>
        <dbReference type="ARBA" id="ARBA00024867"/>
    </source>
</evidence>
<proteinExistence type="predicted"/>
<gene>
    <name evidence="7" type="ORF">SAMN05216529_107218</name>
</gene>
<dbReference type="InterPro" id="IPR011006">
    <property type="entry name" value="CheY-like_superfamily"/>
</dbReference>
<evidence type="ECO:0000259" key="6">
    <source>
        <dbReference type="PROSITE" id="PS50110"/>
    </source>
</evidence>
<keyword evidence="2 5" id="KW-0597">Phosphoprotein</keyword>
<feature type="domain" description="Response regulatory" evidence="6">
    <location>
        <begin position="3"/>
        <end position="118"/>
    </location>
</feature>
<evidence type="ECO:0000256" key="2">
    <source>
        <dbReference type="ARBA" id="ARBA00022553"/>
    </source>
</evidence>
<dbReference type="AlphaFoldDB" id="A0A315ZWB3"/>
<reference evidence="8" key="1">
    <citation type="submission" date="2017-07" db="EMBL/GenBank/DDBJ databases">
        <authorList>
            <person name="Varghese N."/>
            <person name="Submissions S."/>
        </authorList>
    </citation>
    <scope>NUCLEOTIDE SEQUENCE [LARGE SCALE GENOMIC DNA]</scope>
    <source>
        <strain evidence="8">NLAE-zl-C134</strain>
    </source>
</reference>
<dbReference type="PANTHER" id="PTHR44591">
    <property type="entry name" value="STRESS RESPONSE REGULATOR PROTEIN 1"/>
    <property type="match status" value="1"/>
</dbReference>
<protein>
    <recommendedName>
        <fullName evidence="1">Stage 0 sporulation protein A homolog</fullName>
    </recommendedName>
</protein>
<dbReference type="SUPFAM" id="SSF52172">
    <property type="entry name" value="CheY-like"/>
    <property type="match status" value="1"/>
</dbReference>
<dbReference type="Proteomes" id="UP000254051">
    <property type="component" value="Unassembled WGS sequence"/>
</dbReference>
<sequence>MKRIMIVDDSLIIRMNLKKIFEKQGYEVVAEAVNGQEAIEKYMSTQPDLVTMDITMPQLDGISALQRIHMLDKNACIVMISALGQEVKIIEAMNKGARHYIIKPFKEETVTNVINTVLNAGMGGCKNVINAK</sequence>
<dbReference type="Gene3D" id="3.40.50.2300">
    <property type="match status" value="1"/>
</dbReference>
<dbReference type="EMBL" id="UHJJ01000007">
    <property type="protein sequence ID" value="SUQ14756.1"/>
    <property type="molecule type" value="Genomic_DNA"/>
</dbReference>
<dbReference type="Pfam" id="PF00072">
    <property type="entry name" value="Response_reg"/>
    <property type="match status" value="1"/>
</dbReference>
<evidence type="ECO:0000313" key="7">
    <source>
        <dbReference type="EMBL" id="SUQ14756.1"/>
    </source>
</evidence>
<dbReference type="RefSeq" id="WP_109711923.1">
    <property type="nucleotide sequence ID" value="NZ_QGDS01000007.1"/>
</dbReference>
<dbReference type="InterPro" id="IPR050595">
    <property type="entry name" value="Bact_response_regulator"/>
</dbReference>
<dbReference type="InterPro" id="IPR001789">
    <property type="entry name" value="Sig_transdc_resp-reg_receiver"/>
</dbReference>
<dbReference type="SMART" id="SM00448">
    <property type="entry name" value="REC"/>
    <property type="match status" value="1"/>
</dbReference>
<name>A0A315ZWB3_9FIRM</name>
<accession>A0A315ZWB3</accession>
<evidence type="ECO:0000313" key="8">
    <source>
        <dbReference type="Proteomes" id="UP000254051"/>
    </source>
</evidence>
<evidence type="ECO:0000256" key="5">
    <source>
        <dbReference type="PROSITE-ProRule" id="PRU00169"/>
    </source>
</evidence>
<dbReference type="PANTHER" id="PTHR44591:SF14">
    <property type="entry name" value="PROTEIN PILG"/>
    <property type="match status" value="1"/>
</dbReference>
<keyword evidence="8" id="KW-1185">Reference proteome</keyword>
<dbReference type="PROSITE" id="PS50110">
    <property type="entry name" value="RESPONSE_REGULATORY"/>
    <property type="match status" value="1"/>
</dbReference>
<dbReference type="OrthoDB" id="9790669at2"/>
<organism evidence="7 8">
    <name type="scientific">Faecalicatena contorta</name>
    <dbReference type="NCBI Taxonomy" id="39482"/>
    <lineage>
        <taxon>Bacteria</taxon>
        <taxon>Bacillati</taxon>
        <taxon>Bacillota</taxon>
        <taxon>Clostridia</taxon>
        <taxon>Lachnospirales</taxon>
        <taxon>Lachnospiraceae</taxon>
        <taxon>Faecalicatena</taxon>
    </lineage>
</organism>
<comment type="function">
    <text evidence="4">May play the central regulatory role in sporulation. It may be an element of the effector pathway responsible for the activation of sporulation genes in response to nutritional stress. Spo0A may act in concert with spo0H (a sigma factor) to control the expression of some genes that are critical to the sporulation process.</text>
</comment>
<keyword evidence="3" id="KW-0902">Two-component regulatory system</keyword>
<feature type="modified residue" description="4-aspartylphosphate" evidence="5">
    <location>
        <position position="53"/>
    </location>
</feature>
<dbReference type="GO" id="GO:0000160">
    <property type="term" value="P:phosphorelay signal transduction system"/>
    <property type="evidence" value="ECO:0007669"/>
    <property type="project" value="UniProtKB-KW"/>
</dbReference>